<protein>
    <recommendedName>
        <fullName evidence="3">SAM domain-containing protein</fullName>
    </recommendedName>
</protein>
<dbReference type="Gene3D" id="1.10.150.50">
    <property type="entry name" value="Transcription Factor, Ets-1"/>
    <property type="match status" value="1"/>
</dbReference>
<accession>A0A1D1ZNU8</accession>
<evidence type="ECO:0000259" key="3">
    <source>
        <dbReference type="PROSITE" id="PS50105"/>
    </source>
</evidence>
<evidence type="ECO:0000256" key="1">
    <source>
        <dbReference type="SAM" id="Coils"/>
    </source>
</evidence>
<feature type="compositionally biased region" description="Polar residues" evidence="2">
    <location>
        <begin position="41"/>
        <end position="63"/>
    </location>
</feature>
<dbReference type="SUPFAM" id="SSF47769">
    <property type="entry name" value="SAM/Pointed domain"/>
    <property type="match status" value="1"/>
</dbReference>
<evidence type="ECO:0000256" key="2">
    <source>
        <dbReference type="SAM" id="MobiDB-lite"/>
    </source>
</evidence>
<dbReference type="SMART" id="SM00454">
    <property type="entry name" value="SAM"/>
    <property type="match status" value="1"/>
</dbReference>
<keyword evidence="1" id="KW-0175">Coiled coil</keyword>
<name>A0A1D1ZNU8_AUXPR</name>
<evidence type="ECO:0000313" key="4">
    <source>
        <dbReference type="EMBL" id="JAT68598.1"/>
    </source>
</evidence>
<feature type="compositionally biased region" description="Low complexity" evidence="2">
    <location>
        <begin position="124"/>
        <end position="136"/>
    </location>
</feature>
<feature type="region of interest" description="Disordered" evidence="2">
    <location>
        <begin position="320"/>
        <end position="350"/>
    </location>
</feature>
<feature type="coiled-coil region" evidence="1">
    <location>
        <begin position="371"/>
        <end position="398"/>
    </location>
</feature>
<feature type="region of interest" description="Disordered" evidence="2">
    <location>
        <begin position="1"/>
        <end position="90"/>
    </location>
</feature>
<reference evidence="4" key="1">
    <citation type="submission" date="2015-08" db="EMBL/GenBank/DDBJ databases">
        <authorList>
            <person name="Babu N.S."/>
            <person name="Beckwith C.J."/>
            <person name="Beseler K.G."/>
            <person name="Brison A."/>
            <person name="Carone J.V."/>
            <person name="Caskin T.P."/>
            <person name="Diamond M."/>
            <person name="Durham M.E."/>
            <person name="Foxe J.M."/>
            <person name="Go M."/>
            <person name="Henderson B.A."/>
            <person name="Jones I.B."/>
            <person name="McGettigan J.A."/>
            <person name="Micheletti S.J."/>
            <person name="Nasrallah M.E."/>
            <person name="Ortiz D."/>
            <person name="Piller C.R."/>
            <person name="Privatt S.R."/>
            <person name="Schneider S.L."/>
            <person name="Sharp S."/>
            <person name="Smith T.C."/>
            <person name="Stanton J.D."/>
            <person name="Ullery H.E."/>
            <person name="Wilson R.J."/>
            <person name="Serrano M.G."/>
            <person name="Buck G."/>
            <person name="Lee V."/>
            <person name="Wang Y."/>
            <person name="Carvalho R."/>
            <person name="Voegtly L."/>
            <person name="Shi R."/>
            <person name="Duckworth R."/>
            <person name="Johnson A."/>
            <person name="Loviza R."/>
            <person name="Walstead R."/>
            <person name="Shah Z."/>
            <person name="Kiflezghi M."/>
            <person name="Wade K."/>
            <person name="Ball S.L."/>
            <person name="Bradley K.W."/>
            <person name="Asai D.J."/>
            <person name="Bowman C.A."/>
            <person name="Russell D.A."/>
            <person name="Pope W.H."/>
            <person name="Jacobs-Sera D."/>
            <person name="Hendrix R.W."/>
            <person name="Hatfull G.F."/>
        </authorList>
    </citation>
    <scope>NUCLEOTIDE SEQUENCE</scope>
</reference>
<dbReference type="PROSITE" id="PS50105">
    <property type="entry name" value="SAM_DOMAIN"/>
    <property type="match status" value="1"/>
</dbReference>
<dbReference type="Pfam" id="PF00536">
    <property type="entry name" value="SAM_1"/>
    <property type="match status" value="1"/>
</dbReference>
<feature type="region of interest" description="Disordered" evidence="2">
    <location>
        <begin position="123"/>
        <end position="143"/>
    </location>
</feature>
<dbReference type="InterPro" id="IPR001660">
    <property type="entry name" value="SAM"/>
</dbReference>
<organism evidence="4">
    <name type="scientific">Auxenochlorella protothecoides</name>
    <name type="common">Green microalga</name>
    <name type="synonym">Chlorella protothecoides</name>
    <dbReference type="NCBI Taxonomy" id="3075"/>
    <lineage>
        <taxon>Eukaryota</taxon>
        <taxon>Viridiplantae</taxon>
        <taxon>Chlorophyta</taxon>
        <taxon>core chlorophytes</taxon>
        <taxon>Trebouxiophyceae</taxon>
        <taxon>Chlorellales</taxon>
        <taxon>Chlorellaceae</taxon>
        <taxon>Auxenochlorella</taxon>
    </lineage>
</organism>
<feature type="domain" description="SAM" evidence="3">
    <location>
        <begin position="138"/>
        <end position="195"/>
    </location>
</feature>
<dbReference type="AlphaFoldDB" id="A0A1D1ZNU8"/>
<feature type="compositionally biased region" description="Basic and acidic residues" evidence="2">
    <location>
        <begin position="12"/>
        <end position="25"/>
    </location>
</feature>
<proteinExistence type="predicted"/>
<sequence>MVAEQGCPPLSHETHPPRSSIERRARSPYSDATLRDEECICSSNESPGTSWSSQGSPVQSQENNEVRPPNAHLGPNPAVEPDGTGDARSSAACQVCGAPLEHMHFLEQVSHVKRCMGGRRAARRSAAAGPRRQASAPAPPRSLPDVLKAAGLSEHAPAFQRAEVMVDILHTLSDAELAELGITQAGARQRLLGSLTCRPAPAPVPGSKAPRPLRQVLLPIQLPWNSPAPSAAWLPCADPVRDRSPAPPEASGRAWEAAALSPLRRRAPRARPIAGPASPPRRRARLACLGPGTQLPPGSRLVSPPRTLWHAAGTCAARGAGPSASERLARQEAAAGAAAGPAPADQLNRGGRVFAAPGPGAEPRGAKLVKLQALRSELEHHRATVRDLEALVAGLEAELEGGGY</sequence>
<dbReference type="EMBL" id="GDKF01010024">
    <property type="protein sequence ID" value="JAT68598.1"/>
    <property type="molecule type" value="Transcribed_RNA"/>
</dbReference>
<gene>
    <name evidence="4" type="ORF">g.100873</name>
</gene>
<dbReference type="InterPro" id="IPR013761">
    <property type="entry name" value="SAM/pointed_sf"/>
</dbReference>
<feature type="compositionally biased region" description="Low complexity" evidence="2">
    <location>
        <begin position="333"/>
        <end position="344"/>
    </location>
</feature>